<proteinExistence type="predicted"/>
<dbReference type="AlphaFoldDB" id="N1UIR5"/>
<gene>
    <name evidence="1" type="ORF">LEP1GSC043_2172</name>
</gene>
<reference evidence="1 2" key="1">
    <citation type="submission" date="2013-02" db="EMBL/GenBank/DDBJ databases">
        <authorList>
            <person name="Harkins D.M."/>
            <person name="Durkin A.S."/>
            <person name="Brinkac L.M."/>
            <person name="Haft D.H."/>
            <person name="Selengut J.D."/>
            <person name="Sanka R."/>
            <person name="DePew J."/>
            <person name="Purushe J."/>
            <person name="Haake D.A."/>
            <person name="Matsunaga J."/>
            <person name="Vinetz J.M."/>
            <person name="Sutton G.G."/>
            <person name="Nierman W.C."/>
            <person name="Fouts D.E."/>
        </authorList>
    </citation>
    <scope>NUCLEOTIDE SEQUENCE [LARGE SCALE GENOMIC DNA]</scope>
    <source>
        <strain evidence="1 2">Ecochallenge</strain>
    </source>
</reference>
<dbReference type="Proteomes" id="UP000012249">
    <property type="component" value="Unassembled WGS sequence"/>
</dbReference>
<sequence length="66" mass="7888">MSGFSEEVQCDLLGRYFLISFRQSQYVLRRVIPEFFLLGKFPKNRNPIKHSRPNNIRQTNFLHGFV</sequence>
<comment type="caution">
    <text evidence="1">The sequence shown here is derived from an EMBL/GenBank/DDBJ whole genome shotgun (WGS) entry which is preliminary data.</text>
</comment>
<organism evidence="1 2">
    <name type="scientific">Leptospira weilii str. Ecochallenge</name>
    <dbReference type="NCBI Taxonomy" id="1049986"/>
    <lineage>
        <taxon>Bacteria</taxon>
        <taxon>Pseudomonadati</taxon>
        <taxon>Spirochaetota</taxon>
        <taxon>Spirochaetia</taxon>
        <taxon>Leptospirales</taxon>
        <taxon>Leptospiraceae</taxon>
        <taxon>Leptospira</taxon>
    </lineage>
</organism>
<evidence type="ECO:0000313" key="1">
    <source>
        <dbReference type="EMBL" id="EMY15915.1"/>
    </source>
</evidence>
<dbReference type="EMBL" id="AHMI02000057">
    <property type="protein sequence ID" value="EMY15915.1"/>
    <property type="molecule type" value="Genomic_DNA"/>
</dbReference>
<name>N1UIR5_9LEPT</name>
<evidence type="ECO:0000313" key="2">
    <source>
        <dbReference type="Proteomes" id="UP000012249"/>
    </source>
</evidence>
<accession>N1UIR5</accession>
<protein>
    <submittedName>
        <fullName evidence="1">Uncharacterized protein</fullName>
    </submittedName>
</protein>